<feature type="region of interest" description="Disordered" evidence="1">
    <location>
        <begin position="257"/>
        <end position="283"/>
    </location>
</feature>
<dbReference type="EMBL" id="CP121472">
    <property type="protein sequence ID" value="WPL18694.1"/>
    <property type="molecule type" value="Genomic_DNA"/>
</dbReference>
<gene>
    <name evidence="3" type="ORF">Thiowin_03781</name>
</gene>
<feature type="domain" description="Exostosin GT47" evidence="2">
    <location>
        <begin position="526"/>
        <end position="651"/>
    </location>
</feature>
<name>A0ABZ0SDN6_9GAMM</name>
<dbReference type="Pfam" id="PF03016">
    <property type="entry name" value="Exostosin_GT47"/>
    <property type="match status" value="1"/>
</dbReference>
<keyword evidence="4" id="KW-1185">Reference proteome</keyword>
<sequence length="710" mass="79926">MTRLPITLWTPYYAAATEERQAELDECLRINLACDAIRHVVLLIDDDHQPPVQHDKIRIVTTNDRPTYRLWLEDAARSATTGIALLANSDIYFDETLSLLEQVFESEQASGPVFVGLSRFDRVAGELKPHPNPQWSQDTWALRLPARLPTPLLKSLEIPLGVPRCDNKVGYLFALHGWTLINPFPHLHGIHVHETEQRSYSKRTDDRVMGAVAYVYPGAELTDPARLDIDIWKRGQHQIGNITINNRLDTWQNEALGEPKSISPRQERQPSTSRPIQQMTSRQHVPGIRSDLVNHASINEVQRLLQTGERVFHQGSRFLIKRAGSRVLCLDRLAINNARILDLQGPVINESGHLALELMAAFVPPILDATPIQVADRPRFPGDIQFWQYPAATERQACENHRKIPPGQNLDQKTACIHCYLPLPWASYNDIGSFPESALSVIEVRLRGLRAFCAQQGYRLRVHTVCQTIHWRRLLERFEALGITDLHVAHCVKDEAPSLATPALRIHSWPLMAVNLEAPGRSEGLIIGKPPAEKRYLASFIGAHMSHYPSDLRLRLAEVARKETKDDVLVEVSEKWHFNDTVFIEQVKSKALTQEVTSAQNASMRRYNAILSDSVFSLCPAGAGPNTLRVWESLGVGAIPVIIADQWQPPTTSSGTAGLADCCLFIKESALDSLFTQLRALDASRVEQMSRACLDVYARFRDKLAFRPFD</sequence>
<proteinExistence type="predicted"/>
<dbReference type="RefSeq" id="WP_328984442.1">
    <property type="nucleotide sequence ID" value="NZ_CP121472.1"/>
</dbReference>
<evidence type="ECO:0000259" key="2">
    <source>
        <dbReference type="Pfam" id="PF03016"/>
    </source>
</evidence>
<evidence type="ECO:0000313" key="4">
    <source>
        <dbReference type="Proteomes" id="UP001432180"/>
    </source>
</evidence>
<organism evidence="3 4">
    <name type="scientific">Thiorhodovibrio winogradskyi</name>
    <dbReference type="NCBI Taxonomy" id="77007"/>
    <lineage>
        <taxon>Bacteria</taxon>
        <taxon>Pseudomonadati</taxon>
        <taxon>Pseudomonadota</taxon>
        <taxon>Gammaproteobacteria</taxon>
        <taxon>Chromatiales</taxon>
        <taxon>Chromatiaceae</taxon>
        <taxon>Thiorhodovibrio</taxon>
    </lineage>
</organism>
<accession>A0ABZ0SDN6</accession>
<protein>
    <submittedName>
        <fullName evidence="3">Exostosin family protein</fullName>
    </submittedName>
</protein>
<evidence type="ECO:0000256" key="1">
    <source>
        <dbReference type="SAM" id="MobiDB-lite"/>
    </source>
</evidence>
<dbReference type="InterPro" id="IPR040911">
    <property type="entry name" value="Exostosin_GT47"/>
</dbReference>
<feature type="compositionally biased region" description="Polar residues" evidence="1">
    <location>
        <begin position="269"/>
        <end position="283"/>
    </location>
</feature>
<dbReference type="Proteomes" id="UP001432180">
    <property type="component" value="Chromosome"/>
</dbReference>
<reference evidence="3 4" key="1">
    <citation type="journal article" date="2023" name="Microorganisms">
        <title>Thiorhodovibrio frisius and Trv. litoralis spp. nov., Two Novel Members from a Clade of Fastidious Purple Sulfur Bacteria That Exhibit Unique Red-Shifted Light-Harvesting Capabilities.</title>
        <authorList>
            <person name="Methner A."/>
            <person name="Kuzyk S.B."/>
            <person name="Petersen J."/>
            <person name="Bauer S."/>
            <person name="Brinkmann H."/>
            <person name="Sichau K."/>
            <person name="Wanner G."/>
            <person name="Wolf J."/>
            <person name="Neumann-Schaal M."/>
            <person name="Henke P."/>
            <person name="Tank M."/>
            <person name="Sproer C."/>
            <person name="Bunk B."/>
            <person name="Overmann J."/>
        </authorList>
    </citation>
    <scope>NUCLEOTIDE SEQUENCE [LARGE SCALE GENOMIC DNA]</scope>
    <source>
        <strain evidence="3 4">DSM 6702</strain>
    </source>
</reference>
<evidence type="ECO:0000313" key="3">
    <source>
        <dbReference type="EMBL" id="WPL18694.1"/>
    </source>
</evidence>